<dbReference type="EMBL" id="JAQQBS010000003">
    <property type="protein sequence ID" value="KAK0171042.1"/>
    <property type="molecule type" value="Genomic_DNA"/>
</dbReference>
<gene>
    <name evidence="2" type="ORF">PV328_008807</name>
</gene>
<reference evidence="2" key="1">
    <citation type="journal article" date="2023" name="bioRxiv">
        <title>Scaffold-level genome assemblies of two parasitoid biocontrol wasps reveal the parthenogenesis mechanism and an associated novel virus.</title>
        <authorList>
            <person name="Inwood S."/>
            <person name="Skelly J."/>
            <person name="Guhlin J."/>
            <person name="Harrop T."/>
            <person name="Goldson S."/>
            <person name="Dearden P."/>
        </authorList>
    </citation>
    <scope>NUCLEOTIDE SEQUENCE</scope>
    <source>
        <strain evidence="2">Irish</strain>
        <tissue evidence="2">Whole body</tissue>
    </source>
</reference>
<evidence type="ECO:0000256" key="1">
    <source>
        <dbReference type="SAM" id="Phobius"/>
    </source>
</evidence>
<evidence type="ECO:0000313" key="3">
    <source>
        <dbReference type="Proteomes" id="UP001168990"/>
    </source>
</evidence>
<reference evidence="2" key="2">
    <citation type="submission" date="2023-03" db="EMBL/GenBank/DDBJ databases">
        <authorList>
            <person name="Inwood S.N."/>
            <person name="Skelly J.G."/>
            <person name="Guhlin J."/>
            <person name="Harrop T.W.R."/>
            <person name="Goldson S.G."/>
            <person name="Dearden P.K."/>
        </authorList>
    </citation>
    <scope>NUCLEOTIDE SEQUENCE</scope>
    <source>
        <strain evidence="2">Irish</strain>
        <tissue evidence="2">Whole body</tissue>
    </source>
</reference>
<keyword evidence="1" id="KW-0812">Transmembrane</keyword>
<dbReference type="Proteomes" id="UP001168990">
    <property type="component" value="Unassembled WGS sequence"/>
</dbReference>
<name>A0AA39KRH7_9HYME</name>
<keyword evidence="3" id="KW-1185">Reference proteome</keyword>
<feature type="transmembrane region" description="Helical" evidence="1">
    <location>
        <begin position="6"/>
        <end position="26"/>
    </location>
</feature>
<proteinExistence type="predicted"/>
<keyword evidence="1" id="KW-0472">Membrane</keyword>
<keyword evidence="1" id="KW-1133">Transmembrane helix</keyword>
<protein>
    <submittedName>
        <fullName evidence="2">Uncharacterized protein</fullName>
    </submittedName>
</protein>
<sequence>MLTTRFIIHAAIIVFAAFTYVCAVPIQMRGDTLGLSGGVYTQPELAEALERSYAALEWAEKNREPLNMLEMENRNLDHIGGGNLLRRLNKRSPLGLDKIGGGGILGH</sequence>
<dbReference type="AlphaFoldDB" id="A0AA39KRH7"/>
<accession>A0AA39KRH7</accession>
<organism evidence="2 3">
    <name type="scientific">Microctonus aethiopoides</name>
    <dbReference type="NCBI Taxonomy" id="144406"/>
    <lineage>
        <taxon>Eukaryota</taxon>
        <taxon>Metazoa</taxon>
        <taxon>Ecdysozoa</taxon>
        <taxon>Arthropoda</taxon>
        <taxon>Hexapoda</taxon>
        <taxon>Insecta</taxon>
        <taxon>Pterygota</taxon>
        <taxon>Neoptera</taxon>
        <taxon>Endopterygota</taxon>
        <taxon>Hymenoptera</taxon>
        <taxon>Apocrita</taxon>
        <taxon>Ichneumonoidea</taxon>
        <taxon>Braconidae</taxon>
        <taxon>Euphorinae</taxon>
        <taxon>Microctonus</taxon>
    </lineage>
</organism>
<comment type="caution">
    <text evidence="2">The sequence shown here is derived from an EMBL/GenBank/DDBJ whole genome shotgun (WGS) entry which is preliminary data.</text>
</comment>
<evidence type="ECO:0000313" key="2">
    <source>
        <dbReference type="EMBL" id="KAK0171042.1"/>
    </source>
</evidence>